<feature type="non-terminal residue" evidence="2">
    <location>
        <position position="232"/>
    </location>
</feature>
<feature type="region of interest" description="Disordered" evidence="1">
    <location>
        <begin position="1"/>
        <end position="71"/>
    </location>
</feature>
<feature type="compositionally biased region" description="Low complexity" evidence="1">
    <location>
        <begin position="210"/>
        <end position="232"/>
    </location>
</feature>
<evidence type="ECO:0000313" key="2">
    <source>
        <dbReference type="EMBL" id="VDK31317.1"/>
    </source>
</evidence>
<name>A0A3P6PE86_DIBLA</name>
<evidence type="ECO:0000256" key="1">
    <source>
        <dbReference type="SAM" id="MobiDB-lite"/>
    </source>
</evidence>
<dbReference type="AlphaFoldDB" id="A0A3P6PE86"/>
<dbReference type="EMBL" id="UYRU01001211">
    <property type="protein sequence ID" value="VDK31317.1"/>
    <property type="molecule type" value="Genomic_DNA"/>
</dbReference>
<reference evidence="2 3" key="1">
    <citation type="submission" date="2018-11" db="EMBL/GenBank/DDBJ databases">
        <authorList>
            <consortium name="Pathogen Informatics"/>
        </authorList>
    </citation>
    <scope>NUCLEOTIDE SEQUENCE [LARGE SCALE GENOMIC DNA]</scope>
</reference>
<sequence>MLPTPAALLDAVSGAEGEEDGQSGVSSTSTTNPESQMHPTPSQSPSPLPRNSLTRLKEIPSEPPDSRQHPSSLTYRLIKIPACQTWCTDVETLCPYLNPSDSTSNGGEPIILCDESHYYRQPMEGNTRKYGCEHDCCFSNADLLYDSIVDSAQSPPDPDPDRRATAAAEEETQNEAVDGVCFSLTARCFHDHLSRSLASGSGSGGGGQSNYGANNSSSSSSSLLRLQDWPDY</sequence>
<feature type="region of interest" description="Disordered" evidence="1">
    <location>
        <begin position="149"/>
        <end position="171"/>
    </location>
</feature>
<accession>A0A3P6PE86</accession>
<feature type="compositionally biased region" description="Polar residues" evidence="1">
    <location>
        <begin position="23"/>
        <end position="41"/>
    </location>
</feature>
<proteinExistence type="predicted"/>
<organism evidence="2 3">
    <name type="scientific">Dibothriocephalus latus</name>
    <name type="common">Fish tapeworm</name>
    <name type="synonym">Diphyllobothrium latum</name>
    <dbReference type="NCBI Taxonomy" id="60516"/>
    <lineage>
        <taxon>Eukaryota</taxon>
        <taxon>Metazoa</taxon>
        <taxon>Spiralia</taxon>
        <taxon>Lophotrochozoa</taxon>
        <taxon>Platyhelminthes</taxon>
        <taxon>Cestoda</taxon>
        <taxon>Eucestoda</taxon>
        <taxon>Diphyllobothriidea</taxon>
        <taxon>Diphyllobothriidae</taxon>
        <taxon>Dibothriocephalus</taxon>
    </lineage>
</organism>
<protein>
    <submittedName>
        <fullName evidence="2">Uncharacterized protein</fullName>
    </submittedName>
</protein>
<keyword evidence="3" id="KW-1185">Reference proteome</keyword>
<dbReference type="OrthoDB" id="10047996at2759"/>
<dbReference type="Proteomes" id="UP000281553">
    <property type="component" value="Unassembled WGS sequence"/>
</dbReference>
<gene>
    <name evidence="2" type="ORF">DILT_LOCUS314</name>
</gene>
<evidence type="ECO:0000313" key="3">
    <source>
        <dbReference type="Proteomes" id="UP000281553"/>
    </source>
</evidence>
<feature type="compositionally biased region" description="Basic and acidic residues" evidence="1">
    <location>
        <begin position="55"/>
        <end position="68"/>
    </location>
</feature>
<feature type="region of interest" description="Disordered" evidence="1">
    <location>
        <begin position="199"/>
        <end position="232"/>
    </location>
</feature>